<dbReference type="PANTHER" id="PTHR35395:SF1">
    <property type="entry name" value="DUF6536 DOMAIN-CONTAINING PROTEIN"/>
    <property type="match status" value="1"/>
</dbReference>
<keyword evidence="1" id="KW-1133">Transmembrane helix</keyword>
<evidence type="ECO:0000259" key="2">
    <source>
        <dbReference type="Pfam" id="PF20163"/>
    </source>
</evidence>
<feature type="transmembrane region" description="Helical" evidence="1">
    <location>
        <begin position="476"/>
        <end position="496"/>
    </location>
</feature>
<feature type="transmembrane region" description="Helical" evidence="1">
    <location>
        <begin position="401"/>
        <end position="423"/>
    </location>
</feature>
<feature type="transmembrane region" description="Helical" evidence="1">
    <location>
        <begin position="137"/>
        <end position="155"/>
    </location>
</feature>
<keyword evidence="1" id="KW-0812">Transmembrane</keyword>
<dbReference type="PANTHER" id="PTHR35395">
    <property type="entry name" value="DUF6536 DOMAIN-CONTAINING PROTEIN"/>
    <property type="match status" value="1"/>
</dbReference>
<dbReference type="HOGENOM" id="CLU_010112_0_0_1"/>
<evidence type="ECO:0000256" key="1">
    <source>
        <dbReference type="SAM" id="Phobius"/>
    </source>
</evidence>
<feature type="transmembrane region" description="Helical" evidence="1">
    <location>
        <begin position="575"/>
        <end position="597"/>
    </location>
</feature>
<protein>
    <recommendedName>
        <fullName evidence="2">DUF6536 domain-containing protein</fullName>
    </recommendedName>
</protein>
<feature type="transmembrane region" description="Helical" evidence="1">
    <location>
        <begin position="533"/>
        <end position="555"/>
    </location>
</feature>
<feature type="transmembrane region" description="Helical" evidence="1">
    <location>
        <begin position="311"/>
        <end position="333"/>
    </location>
</feature>
<dbReference type="Pfam" id="PF20163">
    <property type="entry name" value="DUF6536"/>
    <property type="match status" value="1"/>
</dbReference>
<feature type="transmembrane region" description="Helical" evidence="1">
    <location>
        <begin position="70"/>
        <end position="90"/>
    </location>
</feature>
<feature type="transmembrane region" description="Helical" evidence="1">
    <location>
        <begin position="28"/>
        <end position="50"/>
    </location>
</feature>
<keyword evidence="1" id="KW-0472">Membrane</keyword>
<dbReference type="AlphaFoldDB" id="A0A0D0BEW4"/>
<gene>
    <name evidence="3" type="ORF">GYMLUDRAFT_179326</name>
</gene>
<name>A0A0D0BEW4_9AGAR</name>
<dbReference type="Proteomes" id="UP000053593">
    <property type="component" value="Unassembled WGS sequence"/>
</dbReference>
<dbReference type="OrthoDB" id="2924511at2759"/>
<keyword evidence="4" id="KW-1185">Reference proteome</keyword>
<dbReference type="EMBL" id="KN834832">
    <property type="protein sequence ID" value="KIK53176.1"/>
    <property type="molecule type" value="Genomic_DNA"/>
</dbReference>
<dbReference type="InterPro" id="IPR046623">
    <property type="entry name" value="DUF6536"/>
</dbReference>
<organism evidence="3 4">
    <name type="scientific">Collybiopsis luxurians FD-317 M1</name>
    <dbReference type="NCBI Taxonomy" id="944289"/>
    <lineage>
        <taxon>Eukaryota</taxon>
        <taxon>Fungi</taxon>
        <taxon>Dikarya</taxon>
        <taxon>Basidiomycota</taxon>
        <taxon>Agaricomycotina</taxon>
        <taxon>Agaricomycetes</taxon>
        <taxon>Agaricomycetidae</taxon>
        <taxon>Agaricales</taxon>
        <taxon>Marasmiineae</taxon>
        <taxon>Omphalotaceae</taxon>
        <taxon>Collybiopsis</taxon>
        <taxon>Collybiopsis luxurians</taxon>
    </lineage>
</organism>
<evidence type="ECO:0000313" key="3">
    <source>
        <dbReference type="EMBL" id="KIK53176.1"/>
    </source>
</evidence>
<proteinExistence type="predicted"/>
<accession>A0A0D0BEW4</accession>
<reference evidence="3 4" key="1">
    <citation type="submission" date="2014-04" db="EMBL/GenBank/DDBJ databases">
        <title>Evolutionary Origins and Diversification of the Mycorrhizal Mutualists.</title>
        <authorList>
            <consortium name="DOE Joint Genome Institute"/>
            <consortium name="Mycorrhizal Genomics Consortium"/>
            <person name="Kohler A."/>
            <person name="Kuo A."/>
            <person name="Nagy L.G."/>
            <person name="Floudas D."/>
            <person name="Copeland A."/>
            <person name="Barry K.W."/>
            <person name="Cichocki N."/>
            <person name="Veneault-Fourrey C."/>
            <person name="LaButti K."/>
            <person name="Lindquist E.A."/>
            <person name="Lipzen A."/>
            <person name="Lundell T."/>
            <person name="Morin E."/>
            <person name="Murat C."/>
            <person name="Riley R."/>
            <person name="Ohm R."/>
            <person name="Sun H."/>
            <person name="Tunlid A."/>
            <person name="Henrissat B."/>
            <person name="Grigoriev I.V."/>
            <person name="Hibbett D.S."/>
            <person name="Martin F."/>
        </authorList>
    </citation>
    <scope>NUCLEOTIDE SEQUENCE [LARGE SCALE GENOMIC DNA]</scope>
    <source>
        <strain evidence="3 4">FD-317 M1</strain>
    </source>
</reference>
<feature type="domain" description="DUF6536" evidence="2">
    <location>
        <begin position="26"/>
        <end position="169"/>
    </location>
</feature>
<evidence type="ECO:0000313" key="4">
    <source>
        <dbReference type="Proteomes" id="UP000053593"/>
    </source>
</evidence>
<sequence length="667" mass="73722">MHRIQSVLQWSKRLITRFKSVLPTGWRFGAWFALFQAVIVLLINIVVLFWSAARTGWGSSRAVFQGSCDTVGQISIGIHLAINILSTLLLGSSNYIMQSLCAPTRTEINMAHKRGFWLDIGFQSRHNLKHTSRQKRILWISLAASSIPLHILYILHTPQQSNNSYEWMCGPSACSDVIIPAQMGQWEVLNPSQCLQAYANEFISDRSTVIVIGGDYTTNATFIVANTDSGGIVVDDGVVIEYIEGNGPDPFAWICSGMNDYTLCSSEWAQIDPSRWEIMEFAFDGTSTPLVQVNYCISQPTVEKCQLAFNLPFLAVVIIFNIVKVACMAIAAITIKDNALVTIGDAIASFTDDPDAYTKEMCLVSQSCFRSQNKNHHFSPLCLQHEPQKIRLWSVASRRHWIVTIFLFFIAISVTVALLGYAVRSLHSLGNGNGISALWQLGLGKPHPQTIISWRFITEGYGALVTAVLISNSPQLILSLIYLIFNNLWTILFLSLEWSSYAHSHKPLRVSSPRGMQQSTYFLHIPYRFGLPLLAYSALLHWLVSQSIFLIEVQYWEDGRLDPSGSNISCGYSPLGMILTVIVGVSLILGTLAISCFKQLKNSMPLVGSCSAAISAACHPPANGADSLKLVKWGVVSDTDADGKQSIGHISFSSSEVLPPIPGHYYS</sequence>